<organism evidence="4 5">
    <name type="scientific">Candidatus Thioglobus autotrophicus</name>
    <dbReference type="NCBI Taxonomy" id="1705394"/>
    <lineage>
        <taxon>Bacteria</taxon>
        <taxon>Pseudomonadati</taxon>
        <taxon>Pseudomonadota</taxon>
        <taxon>Gammaproteobacteria</taxon>
        <taxon>Candidatus Pseudothioglobaceae</taxon>
        <taxon>Candidatus Thioglobus</taxon>
    </lineage>
</organism>
<reference evidence="4 5" key="1">
    <citation type="journal article" date="2015" name="Genome Announc.">
        <title>Genome Sequence of 'Candidatus Thioglobus autotrophica' Strain EF1, a Chemoautotroph from the SUP05 Clade of Marine Gammaproteobacteria.</title>
        <authorList>
            <person name="Shah V."/>
            <person name="Morris R.M."/>
        </authorList>
    </citation>
    <scope>NUCLEOTIDE SEQUENCE [LARGE SCALE GENOMIC DNA]</scope>
    <source>
        <strain evidence="4 5">EF1</strain>
    </source>
</reference>
<gene>
    <name evidence="4" type="ORF">SP60_01925</name>
</gene>
<feature type="signal peptide" evidence="3">
    <location>
        <begin position="1"/>
        <end position="19"/>
    </location>
</feature>
<name>A0A0M5LJ23_9GAMM</name>
<keyword evidence="2 3" id="KW-0732">Signal</keyword>
<dbReference type="STRING" id="1705394.SP60_01925"/>
<dbReference type="PATRIC" id="fig|1705394.5.peg.386"/>
<dbReference type="PANTHER" id="PTHR30035">
    <property type="entry name" value="LIPOPROTEIN VACJ-RELATED"/>
    <property type="match status" value="1"/>
</dbReference>
<dbReference type="AlphaFoldDB" id="A0A0M5LJ23"/>
<dbReference type="RefSeq" id="WP_053951034.1">
    <property type="nucleotide sequence ID" value="NZ_CP010552.1"/>
</dbReference>
<evidence type="ECO:0000313" key="5">
    <source>
        <dbReference type="Proteomes" id="UP000058020"/>
    </source>
</evidence>
<dbReference type="OrthoDB" id="9785326at2"/>
<sequence length="228" mass="25517">MKHLLASLLLLTLSMASPAEDVDPFEETNRVIYEFNETIDDNLLEPVSRAYQDHMPDFVQNRVSHFFGNLRDVSTLANQILQFKIEQSAVTLGRVVVNSTVGLYGLFDIATDINLTTENEDFGQTLAVWGVDSGPYIMLPLMGPSTLRDSAGLYVDLTSDANLVNEMEDVGAISASAMNIIDKRVELLPITDLLDQSDDPYITIRSSYLQKRKFDIFDGNLPIEEDEF</sequence>
<dbReference type="KEGG" id="tho:SP60_01925"/>
<dbReference type="InterPro" id="IPR007428">
    <property type="entry name" value="MlaA"/>
</dbReference>
<protein>
    <submittedName>
        <fullName evidence="4">ABC transporter</fullName>
    </submittedName>
</protein>
<dbReference type="Proteomes" id="UP000058020">
    <property type="component" value="Chromosome"/>
</dbReference>
<evidence type="ECO:0000256" key="1">
    <source>
        <dbReference type="ARBA" id="ARBA00010634"/>
    </source>
</evidence>
<dbReference type="Pfam" id="PF04333">
    <property type="entry name" value="MlaA"/>
    <property type="match status" value="1"/>
</dbReference>
<dbReference type="GO" id="GO:0120010">
    <property type="term" value="P:intermembrane phospholipid transfer"/>
    <property type="evidence" value="ECO:0007669"/>
    <property type="project" value="TreeGrafter"/>
</dbReference>
<proteinExistence type="inferred from homology"/>
<accession>A0A0M5LJ23</accession>
<evidence type="ECO:0000313" key="4">
    <source>
        <dbReference type="EMBL" id="ALE52103.1"/>
    </source>
</evidence>
<feature type="chain" id="PRO_5005805405" evidence="3">
    <location>
        <begin position="20"/>
        <end position="228"/>
    </location>
</feature>
<dbReference type="EMBL" id="CP010552">
    <property type="protein sequence ID" value="ALE52103.1"/>
    <property type="molecule type" value="Genomic_DNA"/>
</dbReference>
<comment type="similarity">
    <text evidence="1">Belongs to the MlaA family.</text>
</comment>
<dbReference type="PANTHER" id="PTHR30035:SF3">
    <property type="entry name" value="INTERMEMBRANE PHOSPHOLIPID TRANSPORT SYSTEM LIPOPROTEIN MLAA"/>
    <property type="match status" value="1"/>
</dbReference>
<dbReference type="GO" id="GO:0016020">
    <property type="term" value="C:membrane"/>
    <property type="evidence" value="ECO:0007669"/>
    <property type="project" value="InterPro"/>
</dbReference>
<evidence type="ECO:0000256" key="3">
    <source>
        <dbReference type="SAM" id="SignalP"/>
    </source>
</evidence>
<evidence type="ECO:0000256" key="2">
    <source>
        <dbReference type="ARBA" id="ARBA00022729"/>
    </source>
</evidence>
<dbReference type="PRINTS" id="PR01805">
    <property type="entry name" value="VACJLIPOPROT"/>
</dbReference>
<keyword evidence="5" id="KW-1185">Reference proteome</keyword>